<feature type="region of interest" description="Disordered" evidence="1">
    <location>
        <begin position="1"/>
        <end position="39"/>
    </location>
</feature>
<organism evidence="2 3">
    <name type="scientific">Pseudonocardia yunnanensis</name>
    <dbReference type="NCBI Taxonomy" id="58107"/>
    <lineage>
        <taxon>Bacteria</taxon>
        <taxon>Bacillati</taxon>
        <taxon>Actinomycetota</taxon>
        <taxon>Actinomycetes</taxon>
        <taxon>Pseudonocardiales</taxon>
        <taxon>Pseudonocardiaceae</taxon>
        <taxon>Pseudonocardia</taxon>
    </lineage>
</organism>
<keyword evidence="3" id="KW-1185">Reference proteome</keyword>
<accession>A0ABW4ETV6</accession>
<comment type="caution">
    <text evidence="2">The sequence shown here is derived from an EMBL/GenBank/DDBJ whole genome shotgun (WGS) entry which is preliminary data.</text>
</comment>
<evidence type="ECO:0000313" key="3">
    <source>
        <dbReference type="Proteomes" id="UP001597114"/>
    </source>
</evidence>
<reference evidence="3" key="1">
    <citation type="journal article" date="2019" name="Int. J. Syst. Evol. Microbiol.">
        <title>The Global Catalogue of Microorganisms (GCM) 10K type strain sequencing project: providing services to taxonomists for standard genome sequencing and annotation.</title>
        <authorList>
            <consortium name="The Broad Institute Genomics Platform"/>
            <consortium name="The Broad Institute Genome Sequencing Center for Infectious Disease"/>
            <person name="Wu L."/>
            <person name="Ma J."/>
        </authorList>
    </citation>
    <scope>NUCLEOTIDE SEQUENCE [LARGE SCALE GENOMIC DNA]</scope>
    <source>
        <strain evidence="3">CCM 7043</strain>
    </source>
</reference>
<proteinExistence type="predicted"/>
<evidence type="ECO:0000313" key="2">
    <source>
        <dbReference type="EMBL" id="MFD1518487.1"/>
    </source>
</evidence>
<dbReference type="Proteomes" id="UP001597114">
    <property type="component" value="Unassembled WGS sequence"/>
</dbReference>
<dbReference type="EMBL" id="JBHUCO010000013">
    <property type="protein sequence ID" value="MFD1518487.1"/>
    <property type="molecule type" value="Genomic_DNA"/>
</dbReference>
<evidence type="ECO:0000256" key="1">
    <source>
        <dbReference type="SAM" id="MobiDB-lite"/>
    </source>
</evidence>
<sequence>MVGSHGFADPPPRHHHPDAQGTVHGRPARAAPLPRSTGGPAAEILALQRSAGNAAVGHLLRRLSADRTGGERSVDDSPGNGLTVQRVVDTPPAATETECSKAIAAGNWGHVVRLLSGLPSSPTPEQIDESSGRKLEEWQTGTLASLKPDQLRYLDDAAQRSGLSTSRLRSAIAAQLSTADVGAEQAEPGKGYGTVEVLESKIQHGDDRTRPRRPFKYVFEFEFRPGPAAHAGEIGIIQTVRVVDSHTRDNVTSQGIARMTPNHVAIDRAGGMKQGWYGMKDDGKKTFPNVELWVRKSSVWKRGNSRAWLHDGPSSDRGNRDYEFEASVVCRKGPDEGKVYAVVVWGFTVDANLKVTVKQFQVFNKPSPDFTQAVAAWNAQAAGPVSARSAPYQSPLPTVS</sequence>
<protein>
    <submittedName>
        <fullName evidence="2">Uncharacterized protein</fullName>
    </submittedName>
</protein>
<gene>
    <name evidence="2" type="ORF">ACFSJD_13390</name>
</gene>
<dbReference type="RefSeq" id="WP_344729706.1">
    <property type="nucleotide sequence ID" value="NZ_BAAAUS010000063.1"/>
</dbReference>
<name>A0ABW4ETV6_9PSEU</name>